<organism evidence="1 2">
    <name type="scientific">Bradyrhizobium vignae</name>
    <dbReference type="NCBI Taxonomy" id="1549949"/>
    <lineage>
        <taxon>Bacteria</taxon>
        <taxon>Pseudomonadati</taxon>
        <taxon>Pseudomonadota</taxon>
        <taxon>Alphaproteobacteria</taxon>
        <taxon>Hyphomicrobiales</taxon>
        <taxon>Nitrobacteraceae</taxon>
        <taxon>Bradyrhizobium</taxon>
    </lineage>
</organism>
<comment type="caution">
    <text evidence="1">The sequence shown here is derived from an EMBL/GenBank/DDBJ whole genome shotgun (WGS) entry which is preliminary data.</text>
</comment>
<dbReference type="EMBL" id="JAGIKT010000136">
    <property type="protein sequence ID" value="MBP0116449.1"/>
    <property type="molecule type" value="Genomic_DNA"/>
</dbReference>
<dbReference type="Gene3D" id="3.40.470.10">
    <property type="entry name" value="Uracil-DNA glycosylase-like domain"/>
    <property type="match status" value="1"/>
</dbReference>
<evidence type="ECO:0000313" key="2">
    <source>
        <dbReference type="Proteomes" id="UP000669317"/>
    </source>
</evidence>
<keyword evidence="2" id="KW-1185">Reference proteome</keyword>
<dbReference type="InterPro" id="IPR036895">
    <property type="entry name" value="Uracil-DNA_glycosylase-like_sf"/>
</dbReference>
<reference evidence="1 2" key="1">
    <citation type="submission" date="2021-03" db="EMBL/GenBank/DDBJ databases">
        <title>Genome Sequence of Bradyrhizobium vignae strain ISRA400.</title>
        <authorList>
            <person name="Tisa L.S."/>
            <person name="Svistoonoff S."/>
            <person name="Hocher V."/>
            <person name="Fall S."/>
            <person name="Zaiya A."/>
            <person name="Naing D."/>
            <person name="Niang N."/>
            <person name="Diouf A."/>
            <person name="Dasylva M.C."/>
            <person name="Toure O."/>
            <person name="Gueye M."/>
            <person name="Gully D."/>
            <person name="Tisseyre P."/>
            <person name="Simpson S."/>
            <person name="Morris K."/>
            <person name="Thomas W.K."/>
        </authorList>
    </citation>
    <scope>NUCLEOTIDE SEQUENCE [LARGE SCALE GENOMIC DNA]</scope>
    <source>
        <strain evidence="1 2">ISRA400</strain>
    </source>
</reference>
<dbReference type="SUPFAM" id="SSF52141">
    <property type="entry name" value="Uracil-DNA glycosylase-like"/>
    <property type="match status" value="1"/>
</dbReference>
<gene>
    <name evidence="1" type="ORF">JWS04_36435</name>
</gene>
<proteinExistence type="predicted"/>
<sequence length="191" mass="21948">MTPTPIKHKFRNHEINPATRCLIIGTFNPDTPKNTADFFYGTGRNDLWSLLPAAFGVEGHLKGKNRNPERLRFMRERGIDFVDIISEVMVDTDRAHHRKDSYIGGRVSVWRDVTGLMDELPNLERACFTRKTFNDVPGIEDHVRKIASYCDGNNARNRRIVFRCLVSPSRLAPGKDKQREWSAFFNESAIV</sequence>
<name>A0ABS4A7Q9_9BRAD</name>
<evidence type="ECO:0008006" key="3">
    <source>
        <dbReference type="Google" id="ProtNLM"/>
    </source>
</evidence>
<accession>A0ABS4A7Q9</accession>
<evidence type="ECO:0000313" key="1">
    <source>
        <dbReference type="EMBL" id="MBP0116449.1"/>
    </source>
</evidence>
<dbReference type="Proteomes" id="UP000669317">
    <property type="component" value="Unassembled WGS sequence"/>
</dbReference>
<protein>
    <recommendedName>
        <fullName evidence="3">Uracil-DNA glycosylase-like domain-containing protein</fullName>
    </recommendedName>
</protein>
<dbReference type="RefSeq" id="WP_209296713.1">
    <property type="nucleotide sequence ID" value="NZ_JAGIKT010000136.1"/>
</dbReference>